<dbReference type="OrthoDB" id="440385at2759"/>
<accession>A0A507FFA9</accession>
<gene>
    <name evidence="2" type="ORF">CcCBS67573_g04758</name>
</gene>
<dbReference type="STRING" id="246404.A0A507FFA9"/>
<evidence type="ECO:0008006" key="4">
    <source>
        <dbReference type="Google" id="ProtNLM"/>
    </source>
</evidence>
<evidence type="ECO:0000313" key="2">
    <source>
        <dbReference type="EMBL" id="TPX73976.1"/>
    </source>
</evidence>
<proteinExistence type="predicted"/>
<keyword evidence="3" id="KW-1185">Reference proteome</keyword>
<dbReference type="EMBL" id="QEAP01000152">
    <property type="protein sequence ID" value="TPX73976.1"/>
    <property type="molecule type" value="Genomic_DNA"/>
</dbReference>
<reference evidence="2 3" key="1">
    <citation type="journal article" date="2019" name="Sci. Rep.">
        <title>Comparative genomics of chytrid fungi reveal insights into the obligate biotrophic and pathogenic lifestyle of Synchytrium endobioticum.</title>
        <authorList>
            <person name="van de Vossenberg B.T.L.H."/>
            <person name="Warris S."/>
            <person name="Nguyen H.D.T."/>
            <person name="van Gent-Pelzer M.P.E."/>
            <person name="Joly D.L."/>
            <person name="van de Geest H.C."/>
            <person name="Bonants P.J.M."/>
            <person name="Smith D.S."/>
            <person name="Levesque C.A."/>
            <person name="van der Lee T.A.J."/>
        </authorList>
    </citation>
    <scope>NUCLEOTIDE SEQUENCE [LARGE SCALE GENOMIC DNA]</scope>
    <source>
        <strain evidence="2 3">CBS 675.73</strain>
    </source>
</reference>
<name>A0A507FFA9_9FUNG</name>
<organism evidence="2 3">
    <name type="scientific">Chytriomyces confervae</name>
    <dbReference type="NCBI Taxonomy" id="246404"/>
    <lineage>
        <taxon>Eukaryota</taxon>
        <taxon>Fungi</taxon>
        <taxon>Fungi incertae sedis</taxon>
        <taxon>Chytridiomycota</taxon>
        <taxon>Chytridiomycota incertae sedis</taxon>
        <taxon>Chytridiomycetes</taxon>
        <taxon>Chytridiales</taxon>
        <taxon>Chytriomycetaceae</taxon>
        <taxon>Chytriomyces</taxon>
    </lineage>
</organism>
<feature type="transmembrane region" description="Helical" evidence="1">
    <location>
        <begin position="28"/>
        <end position="48"/>
    </location>
</feature>
<evidence type="ECO:0000313" key="3">
    <source>
        <dbReference type="Proteomes" id="UP000320333"/>
    </source>
</evidence>
<dbReference type="AlphaFoldDB" id="A0A507FFA9"/>
<evidence type="ECO:0000256" key="1">
    <source>
        <dbReference type="SAM" id="Phobius"/>
    </source>
</evidence>
<dbReference type="Proteomes" id="UP000320333">
    <property type="component" value="Unassembled WGS sequence"/>
</dbReference>
<keyword evidence="1" id="KW-1133">Transmembrane helix</keyword>
<keyword evidence="1" id="KW-0812">Transmembrane</keyword>
<keyword evidence="1" id="KW-0472">Membrane</keyword>
<comment type="caution">
    <text evidence="2">The sequence shown here is derived from an EMBL/GenBank/DDBJ whole genome shotgun (WGS) entry which is preliminary data.</text>
</comment>
<protein>
    <recommendedName>
        <fullName evidence="4">Protein YIP</fullName>
    </recommendedName>
</protein>
<sequence>MSIVSVCWCTYSASLMFLTVLSMSEQRFLVAYPVGLLYSAFALLVVMAK</sequence>